<protein>
    <recommendedName>
        <fullName evidence="2">7TM GPCR serpentine receptor class x (Srx) domain-containing protein</fullName>
    </recommendedName>
</protein>
<dbReference type="CDD" id="cd00637">
    <property type="entry name" value="7tm_classA_rhodopsin-like"/>
    <property type="match status" value="1"/>
</dbReference>
<dbReference type="EMBL" id="CP092624">
    <property type="protein sequence ID" value="UMM36225.1"/>
    <property type="molecule type" value="Genomic_DNA"/>
</dbReference>
<feature type="transmembrane region" description="Helical" evidence="1">
    <location>
        <begin position="48"/>
        <end position="68"/>
    </location>
</feature>
<dbReference type="InterPro" id="IPR019430">
    <property type="entry name" value="7TM_GPCR_serpentine_rcpt_Srx"/>
</dbReference>
<sequence length="376" mass="42879">MEDHIVVALITFFVTVSGIASNTYVFIVAQKMSSMSSSFGTITKNQTIANSMMCFCFLLIVPLQFGFFKSLVRFTHFIGSIAMISDEISNMSHLLIAVNRFCAVFLQLHYEKCFSIRKTKYMLVIIWVTSIVGCIILYELIGCNLHYDKPSWNLAFIQTEKCIQLTWYSDFGFNISLVVMTLVTNLLTAFKASRNSRMLMNAAGLQMSKTQRQREMNFIRQTFFQGLSVFTEAWTLAYIDTPECITYTWYTDFVFNTTLVVFTISVNLLTACKAGKTTKRILRSTTGSTISKQKQREINFIKQTFFQGTSIFAGQVSYYVIAPFVENFILIFVLSALWAFMHAVEGGIILASNQEIRRMLSWKKKKPTTIFISSGT</sequence>
<feature type="transmembrane region" description="Helical" evidence="1">
    <location>
        <begin position="121"/>
        <end position="141"/>
    </location>
</feature>
<evidence type="ECO:0000256" key="1">
    <source>
        <dbReference type="SAM" id="Phobius"/>
    </source>
</evidence>
<dbReference type="SUPFAM" id="SSF81321">
    <property type="entry name" value="Family A G protein-coupled receptor-like"/>
    <property type="match status" value="1"/>
</dbReference>
<proteinExistence type="predicted"/>
<organism evidence="3 4">
    <name type="scientific">Caenorhabditis briggsae</name>
    <dbReference type="NCBI Taxonomy" id="6238"/>
    <lineage>
        <taxon>Eukaryota</taxon>
        <taxon>Metazoa</taxon>
        <taxon>Ecdysozoa</taxon>
        <taxon>Nematoda</taxon>
        <taxon>Chromadorea</taxon>
        <taxon>Rhabditida</taxon>
        <taxon>Rhabditina</taxon>
        <taxon>Rhabditomorpha</taxon>
        <taxon>Rhabditoidea</taxon>
        <taxon>Rhabditidae</taxon>
        <taxon>Peloderinae</taxon>
        <taxon>Caenorhabditis</taxon>
    </lineage>
</organism>
<feature type="transmembrane region" description="Helical" evidence="1">
    <location>
        <begin position="171"/>
        <end position="190"/>
    </location>
</feature>
<feature type="transmembrane region" description="Helical" evidence="1">
    <location>
        <begin position="253"/>
        <end position="272"/>
    </location>
</feature>
<dbReference type="Pfam" id="PF10328">
    <property type="entry name" value="7TM_GPCR_Srx"/>
    <property type="match status" value="1"/>
</dbReference>
<feature type="transmembrane region" description="Helical" evidence="1">
    <location>
        <begin position="304"/>
        <end position="322"/>
    </location>
</feature>
<evidence type="ECO:0000313" key="4">
    <source>
        <dbReference type="Proteomes" id="UP000829354"/>
    </source>
</evidence>
<feature type="transmembrane region" description="Helical" evidence="1">
    <location>
        <begin position="88"/>
        <end position="109"/>
    </location>
</feature>
<feature type="domain" description="7TM GPCR serpentine receptor class x (Srx)" evidence="2">
    <location>
        <begin position="12"/>
        <end position="238"/>
    </location>
</feature>
<feature type="transmembrane region" description="Helical" evidence="1">
    <location>
        <begin position="6"/>
        <end position="27"/>
    </location>
</feature>
<keyword evidence="1" id="KW-0472">Membrane</keyword>
<dbReference type="AlphaFoldDB" id="A0AAE9JMQ9"/>
<dbReference type="PANTHER" id="PTHR23017">
    <property type="entry name" value="SERPENTINE RECEPTOR, CLASS X"/>
    <property type="match status" value="1"/>
</dbReference>
<dbReference type="PANTHER" id="PTHR23017:SF42">
    <property type="entry name" value="G-PROTEIN COUPLED RECEPTORS FAMILY 1 PROFILE DOMAIN-CONTAINING PROTEIN"/>
    <property type="match status" value="1"/>
</dbReference>
<keyword evidence="4" id="KW-1185">Reference proteome</keyword>
<feature type="transmembrane region" description="Helical" evidence="1">
    <location>
        <begin position="328"/>
        <end position="351"/>
    </location>
</feature>
<dbReference type="Gene3D" id="1.20.1070.10">
    <property type="entry name" value="Rhodopsin 7-helix transmembrane proteins"/>
    <property type="match status" value="1"/>
</dbReference>
<accession>A0AAE9JMQ9</accession>
<keyword evidence="1" id="KW-1133">Transmembrane helix</keyword>
<name>A0AAE9JMQ9_CAEBR</name>
<evidence type="ECO:0000313" key="3">
    <source>
        <dbReference type="EMBL" id="UMM36225.1"/>
    </source>
</evidence>
<keyword evidence="1" id="KW-0812">Transmembrane</keyword>
<reference evidence="3 4" key="1">
    <citation type="submission" date="2022-04" db="EMBL/GenBank/DDBJ databases">
        <title>Chromosome-level reference genomes for two strains of Caenorhabditis briggsae: an improved platform for comparative genomics.</title>
        <authorList>
            <person name="Stevens L."/>
            <person name="Andersen E."/>
        </authorList>
    </citation>
    <scope>NUCLEOTIDE SEQUENCE [LARGE SCALE GENOMIC DNA]</scope>
    <source>
        <strain evidence="3">VX34</strain>
        <tissue evidence="3">Whole-organism</tissue>
    </source>
</reference>
<evidence type="ECO:0000259" key="2">
    <source>
        <dbReference type="Pfam" id="PF10328"/>
    </source>
</evidence>
<feature type="transmembrane region" description="Helical" evidence="1">
    <location>
        <begin position="222"/>
        <end position="241"/>
    </location>
</feature>
<gene>
    <name evidence="3" type="ORF">L5515_008480</name>
</gene>
<dbReference type="Proteomes" id="UP000829354">
    <property type="component" value="Chromosome V"/>
</dbReference>